<dbReference type="HOGENOM" id="CLU_1308602_0_0_0"/>
<organism evidence="6 7">
    <name type="scientific">Fimbriimonas ginsengisoli Gsoil 348</name>
    <dbReference type="NCBI Taxonomy" id="661478"/>
    <lineage>
        <taxon>Bacteria</taxon>
        <taxon>Bacillati</taxon>
        <taxon>Armatimonadota</taxon>
        <taxon>Fimbriimonadia</taxon>
        <taxon>Fimbriimonadales</taxon>
        <taxon>Fimbriimonadaceae</taxon>
        <taxon>Fimbriimonas</taxon>
    </lineage>
</organism>
<name>A0A068NXF9_FIMGI</name>
<evidence type="ECO:0000256" key="4">
    <source>
        <dbReference type="ARBA" id="ARBA00023316"/>
    </source>
</evidence>
<dbReference type="OrthoDB" id="9794842at2"/>
<keyword evidence="7" id="KW-1185">Reference proteome</keyword>
<evidence type="ECO:0000313" key="6">
    <source>
        <dbReference type="EMBL" id="AIE88101.1"/>
    </source>
</evidence>
<dbReference type="GO" id="GO:0071555">
    <property type="term" value="P:cell wall organization"/>
    <property type="evidence" value="ECO:0007669"/>
    <property type="project" value="UniProtKB-KW"/>
</dbReference>
<feature type="domain" description="N-acetylmuramoyl-L-alanine amidase" evidence="5">
    <location>
        <begin position="53"/>
        <end position="183"/>
    </location>
</feature>
<dbReference type="SMART" id="SM00644">
    <property type="entry name" value="Ami_2"/>
    <property type="match status" value="1"/>
</dbReference>
<dbReference type="GO" id="GO:0008745">
    <property type="term" value="F:N-acetylmuramoyl-L-alanine amidase activity"/>
    <property type="evidence" value="ECO:0007669"/>
    <property type="project" value="UniProtKB-EC"/>
</dbReference>
<dbReference type="Proteomes" id="UP000027982">
    <property type="component" value="Chromosome"/>
</dbReference>
<keyword evidence="4" id="KW-0961">Cell wall biogenesis/degradation</keyword>
<dbReference type="Gene3D" id="3.40.80.10">
    <property type="entry name" value="Peptidoglycan recognition protein-like"/>
    <property type="match status" value="1"/>
</dbReference>
<dbReference type="STRING" id="661478.OP10G_4733"/>
<evidence type="ECO:0000256" key="1">
    <source>
        <dbReference type="ARBA" id="ARBA00001561"/>
    </source>
</evidence>
<dbReference type="GO" id="GO:0009254">
    <property type="term" value="P:peptidoglycan turnover"/>
    <property type="evidence" value="ECO:0007669"/>
    <property type="project" value="TreeGrafter"/>
</dbReference>
<dbReference type="eggNOG" id="COG3023">
    <property type="taxonomic scope" value="Bacteria"/>
</dbReference>
<dbReference type="InterPro" id="IPR051206">
    <property type="entry name" value="NAMLAA_amidase_2"/>
</dbReference>
<evidence type="ECO:0000313" key="7">
    <source>
        <dbReference type="Proteomes" id="UP000027982"/>
    </source>
</evidence>
<accession>A0A068NXF9</accession>
<evidence type="ECO:0000256" key="2">
    <source>
        <dbReference type="ARBA" id="ARBA00011901"/>
    </source>
</evidence>
<dbReference type="RefSeq" id="WP_025228032.1">
    <property type="nucleotide sequence ID" value="NZ_CP007139.1"/>
</dbReference>
<dbReference type="InterPro" id="IPR002502">
    <property type="entry name" value="Amidase_domain"/>
</dbReference>
<dbReference type="KEGG" id="fgi:OP10G_4733"/>
<dbReference type="PANTHER" id="PTHR30417:SF1">
    <property type="entry name" value="N-ACETYLMURAMOYL-L-ALANINE AMIDASE AMID"/>
    <property type="match status" value="1"/>
</dbReference>
<dbReference type="PANTHER" id="PTHR30417">
    <property type="entry name" value="N-ACETYLMURAMOYL-L-ALANINE AMIDASE AMID"/>
    <property type="match status" value="1"/>
</dbReference>
<dbReference type="AlphaFoldDB" id="A0A068NXF9"/>
<evidence type="ECO:0000259" key="5">
    <source>
        <dbReference type="SMART" id="SM00644"/>
    </source>
</evidence>
<dbReference type="EMBL" id="CP007139">
    <property type="protein sequence ID" value="AIE88101.1"/>
    <property type="molecule type" value="Genomic_DNA"/>
</dbReference>
<sequence>MVRFALALAIAAAQGVAQTPKAGEIVGYVPDPRIPMPSPWKDPGYLQIAWIQSPNYGQRPVGSVVDTIVVHSTVIPTLEKTTEAFQRVASQVSAHFTIGKDGSIVQNVSTFDRAWHAGVSKDASGRQNLNHYSIGIELVNLNDGKDPYPEKQLQALCGIIAEMRRRFPIKQIVSHEYIAQPPGRKNDPKAFPWDRLKYFGLPIYTGENHG</sequence>
<reference evidence="6 7" key="1">
    <citation type="journal article" date="2014" name="PLoS ONE">
        <title>The first complete genome sequence of the class fimbriimonadia in the phylum armatimonadetes.</title>
        <authorList>
            <person name="Hu Z.Y."/>
            <person name="Wang Y.Z."/>
            <person name="Im W.T."/>
            <person name="Wang S.Y."/>
            <person name="Zhao G.P."/>
            <person name="Zheng H.J."/>
            <person name="Quan Z.X."/>
        </authorList>
    </citation>
    <scope>NUCLEOTIDE SEQUENCE [LARGE SCALE GENOMIC DNA]</scope>
    <source>
        <strain evidence="6">Gsoil 348</strain>
    </source>
</reference>
<dbReference type="SUPFAM" id="SSF55846">
    <property type="entry name" value="N-acetylmuramoyl-L-alanine amidase-like"/>
    <property type="match status" value="1"/>
</dbReference>
<dbReference type="EC" id="3.5.1.28" evidence="2"/>
<dbReference type="CDD" id="cd06583">
    <property type="entry name" value="PGRP"/>
    <property type="match status" value="1"/>
</dbReference>
<keyword evidence="3" id="KW-0378">Hydrolase</keyword>
<dbReference type="Pfam" id="PF01510">
    <property type="entry name" value="Amidase_2"/>
    <property type="match status" value="1"/>
</dbReference>
<proteinExistence type="predicted"/>
<dbReference type="GO" id="GO:0009253">
    <property type="term" value="P:peptidoglycan catabolic process"/>
    <property type="evidence" value="ECO:0007669"/>
    <property type="project" value="InterPro"/>
</dbReference>
<comment type="catalytic activity">
    <reaction evidence="1">
        <text>Hydrolyzes the link between N-acetylmuramoyl residues and L-amino acid residues in certain cell-wall glycopeptides.</text>
        <dbReference type="EC" id="3.5.1.28"/>
    </reaction>
</comment>
<evidence type="ECO:0000256" key="3">
    <source>
        <dbReference type="ARBA" id="ARBA00022801"/>
    </source>
</evidence>
<protein>
    <recommendedName>
        <fullName evidence="2">N-acetylmuramoyl-L-alanine amidase</fullName>
        <ecNumber evidence="2">3.5.1.28</ecNumber>
    </recommendedName>
</protein>
<gene>
    <name evidence="6" type="ORF">OP10G_4733</name>
</gene>
<dbReference type="InterPro" id="IPR036505">
    <property type="entry name" value="Amidase/PGRP_sf"/>
</dbReference>